<sequence>MLQSSTRLAPRRSHHHSPSPELNNYMKKYLEDVGTAFIGFHRSWLHDREQFSLDKNISREGSSLRLGTPGLDCLLSLAGQEDFEDGISEIRNWNRDFHVND</sequence>
<evidence type="ECO:0000313" key="3">
    <source>
        <dbReference type="Proteomes" id="UP001141253"/>
    </source>
</evidence>
<reference evidence="2" key="1">
    <citation type="submission" date="2022-10" db="EMBL/GenBank/DDBJ databases">
        <authorList>
            <person name="Hyden B.L."/>
            <person name="Feng K."/>
            <person name="Yates T."/>
            <person name="Jawdy S."/>
            <person name="Smart L.B."/>
            <person name="Muchero W."/>
        </authorList>
    </citation>
    <scope>NUCLEOTIDE SEQUENCE</scope>
    <source>
        <tissue evidence="2">Shoot tip</tissue>
    </source>
</reference>
<dbReference type="EMBL" id="JAPFFI010000027">
    <property type="protein sequence ID" value="KAJ6303449.1"/>
    <property type="molecule type" value="Genomic_DNA"/>
</dbReference>
<accession>A0ABQ8ZNK6</accession>
<proteinExistence type="predicted"/>
<reference evidence="2" key="2">
    <citation type="journal article" date="2023" name="Int. J. Mol. Sci.">
        <title>De Novo Assembly and Annotation of 11 Diverse Shrub Willow (Salix) Genomes Reveals Novel Gene Organization in Sex-Linked Regions.</title>
        <authorList>
            <person name="Hyden B."/>
            <person name="Feng K."/>
            <person name="Yates T.B."/>
            <person name="Jawdy S."/>
            <person name="Cereghino C."/>
            <person name="Smart L.B."/>
            <person name="Muchero W."/>
        </authorList>
    </citation>
    <scope>NUCLEOTIDE SEQUENCE</scope>
    <source>
        <tissue evidence="2">Shoot tip</tissue>
    </source>
</reference>
<name>A0ABQ8ZNK6_9ROSI</name>
<gene>
    <name evidence="2" type="ORF">OIU77_017348</name>
</gene>
<evidence type="ECO:0000256" key="1">
    <source>
        <dbReference type="SAM" id="MobiDB-lite"/>
    </source>
</evidence>
<keyword evidence="3" id="KW-1185">Reference proteome</keyword>
<organism evidence="2 3">
    <name type="scientific">Salix suchowensis</name>
    <dbReference type="NCBI Taxonomy" id="1278906"/>
    <lineage>
        <taxon>Eukaryota</taxon>
        <taxon>Viridiplantae</taxon>
        <taxon>Streptophyta</taxon>
        <taxon>Embryophyta</taxon>
        <taxon>Tracheophyta</taxon>
        <taxon>Spermatophyta</taxon>
        <taxon>Magnoliopsida</taxon>
        <taxon>eudicotyledons</taxon>
        <taxon>Gunneridae</taxon>
        <taxon>Pentapetalae</taxon>
        <taxon>rosids</taxon>
        <taxon>fabids</taxon>
        <taxon>Malpighiales</taxon>
        <taxon>Salicaceae</taxon>
        <taxon>Saliceae</taxon>
        <taxon>Salix</taxon>
    </lineage>
</organism>
<evidence type="ECO:0000313" key="2">
    <source>
        <dbReference type="EMBL" id="KAJ6303449.1"/>
    </source>
</evidence>
<feature type="region of interest" description="Disordered" evidence="1">
    <location>
        <begin position="1"/>
        <end position="22"/>
    </location>
</feature>
<comment type="caution">
    <text evidence="2">The sequence shown here is derived from an EMBL/GenBank/DDBJ whole genome shotgun (WGS) entry which is preliminary data.</text>
</comment>
<dbReference type="Proteomes" id="UP001141253">
    <property type="component" value="Chromosome 16"/>
</dbReference>
<protein>
    <submittedName>
        <fullName evidence="2">Uncharacterized protein</fullName>
    </submittedName>
</protein>